<evidence type="ECO:0000256" key="5">
    <source>
        <dbReference type="HAMAP-Rule" id="MF_00013"/>
    </source>
</evidence>
<proteinExistence type="inferred from homology"/>
<dbReference type="HAMAP" id="MF_00013">
    <property type="entry name" value="LipB"/>
    <property type="match status" value="1"/>
</dbReference>
<dbReference type="RefSeq" id="WP_013515219.1">
    <property type="nucleotide sequence ID" value="NC_014844.1"/>
</dbReference>
<dbReference type="InterPro" id="IPR045864">
    <property type="entry name" value="aa-tRNA-synth_II/BPL/LPL"/>
</dbReference>
<dbReference type="EMBL" id="CP002431">
    <property type="protein sequence ID" value="ADU63307.1"/>
    <property type="molecule type" value="Genomic_DNA"/>
</dbReference>
<evidence type="ECO:0000313" key="12">
    <source>
        <dbReference type="Proteomes" id="UP000002191"/>
    </source>
</evidence>
<organism evidence="11 12">
    <name type="scientific">Pseudodesulfovibrio aespoeensis (strain ATCC 700646 / DSM 10631 / Aspo-2)</name>
    <name type="common">Desulfovibrio aespoeensis</name>
    <dbReference type="NCBI Taxonomy" id="643562"/>
    <lineage>
        <taxon>Bacteria</taxon>
        <taxon>Pseudomonadati</taxon>
        <taxon>Thermodesulfobacteriota</taxon>
        <taxon>Desulfovibrionia</taxon>
        <taxon>Desulfovibrionales</taxon>
        <taxon>Desulfovibrionaceae</taxon>
    </lineage>
</organism>
<dbReference type="NCBIfam" id="NF010925">
    <property type="entry name" value="PRK14345.1"/>
    <property type="match status" value="1"/>
</dbReference>
<dbReference type="InterPro" id="IPR020605">
    <property type="entry name" value="Octanoyltransferase_CS"/>
</dbReference>
<evidence type="ECO:0000256" key="6">
    <source>
        <dbReference type="PIRNR" id="PIRNR016262"/>
    </source>
</evidence>
<keyword evidence="2 5" id="KW-0808">Transferase</keyword>
<dbReference type="GO" id="GO:0033819">
    <property type="term" value="F:lipoyl(octanoyl) transferase activity"/>
    <property type="evidence" value="ECO:0007669"/>
    <property type="project" value="UniProtKB-EC"/>
</dbReference>
<dbReference type="GO" id="GO:0016874">
    <property type="term" value="F:ligase activity"/>
    <property type="evidence" value="ECO:0007669"/>
    <property type="project" value="UniProtKB-KW"/>
</dbReference>
<sequence length="220" mass="24151">MILTDLGLIGYAQAEAIQLETLERVTAGERGNTLFVLEHPRVITLGRQGGAENLHVDASFLAAQGIELARTARGGNITCHFPGQLVAYPIWRVEKRPGGMRKFFHDMEEAVIATCAAFGVETTRRPGHPGVWVDEMRKICSMGIGVRRWVTYHGLALNVGRDVSLFNMITLCGIQGARPTSLSAEAGHDITIKEVKHVFIREFRKAFADSALAADQTPQQ</sequence>
<evidence type="ECO:0000256" key="1">
    <source>
        <dbReference type="ARBA" id="ARBA00004821"/>
    </source>
</evidence>
<comment type="catalytic activity">
    <reaction evidence="5 6">
        <text>octanoyl-[ACP] + L-lysyl-[protein] = N(6)-octanoyl-L-lysyl-[protein] + holo-[ACP] + H(+)</text>
        <dbReference type="Rhea" id="RHEA:17665"/>
        <dbReference type="Rhea" id="RHEA-COMP:9636"/>
        <dbReference type="Rhea" id="RHEA-COMP:9685"/>
        <dbReference type="Rhea" id="RHEA-COMP:9752"/>
        <dbReference type="Rhea" id="RHEA-COMP:9928"/>
        <dbReference type="ChEBI" id="CHEBI:15378"/>
        <dbReference type="ChEBI" id="CHEBI:29969"/>
        <dbReference type="ChEBI" id="CHEBI:64479"/>
        <dbReference type="ChEBI" id="CHEBI:78463"/>
        <dbReference type="ChEBI" id="CHEBI:78809"/>
        <dbReference type="EC" id="2.3.1.181"/>
    </reaction>
</comment>
<dbReference type="SUPFAM" id="SSF55681">
    <property type="entry name" value="Class II aaRS and biotin synthetases"/>
    <property type="match status" value="1"/>
</dbReference>
<dbReference type="GO" id="GO:0009249">
    <property type="term" value="P:protein lipoylation"/>
    <property type="evidence" value="ECO:0007669"/>
    <property type="project" value="InterPro"/>
</dbReference>
<dbReference type="EC" id="2.3.1.181" evidence="5 6"/>
<comment type="subcellular location">
    <subcellularLocation>
        <location evidence="5">Cytoplasm</location>
    </subcellularLocation>
</comment>
<evidence type="ECO:0000259" key="10">
    <source>
        <dbReference type="PROSITE" id="PS51733"/>
    </source>
</evidence>
<dbReference type="AlphaFoldDB" id="E6VTM0"/>
<evidence type="ECO:0000256" key="7">
    <source>
        <dbReference type="PIRSR" id="PIRSR016262-1"/>
    </source>
</evidence>
<dbReference type="PANTHER" id="PTHR10993:SF7">
    <property type="entry name" value="LIPOYLTRANSFERASE 2, MITOCHONDRIAL-RELATED"/>
    <property type="match status" value="1"/>
</dbReference>
<reference evidence="11 12" key="2">
    <citation type="journal article" date="2014" name="Genome Announc.">
        <title>Complete Genome Sequence of the Subsurface, Mesophilic Sulfate-Reducing Bacterium Desulfovibrio aespoeensis Aspo-2.</title>
        <authorList>
            <person name="Pedersen K."/>
            <person name="Bengtsson A."/>
            <person name="Edlund J."/>
            <person name="Rabe L."/>
            <person name="Hazen T."/>
            <person name="Chakraborty R."/>
            <person name="Goodwin L."/>
            <person name="Shapiro N."/>
        </authorList>
    </citation>
    <scope>NUCLEOTIDE SEQUENCE [LARGE SCALE GENOMIC DNA]</scope>
    <source>
        <strain evidence="12">ATCC 700646 / DSM 10631 / Aspo-2</strain>
    </source>
</reference>
<dbReference type="GO" id="GO:0005737">
    <property type="term" value="C:cytoplasm"/>
    <property type="evidence" value="ECO:0007669"/>
    <property type="project" value="UniProtKB-SubCell"/>
</dbReference>
<dbReference type="HOGENOM" id="CLU_035168_1_1_7"/>
<dbReference type="PROSITE" id="PS51733">
    <property type="entry name" value="BPL_LPL_CATALYTIC"/>
    <property type="match status" value="1"/>
</dbReference>
<gene>
    <name evidence="5" type="primary">lipB</name>
    <name evidence="11" type="ordered locus">Daes_2302</name>
</gene>
<feature type="domain" description="BPL/LPL catalytic" evidence="10">
    <location>
        <begin position="28"/>
        <end position="211"/>
    </location>
</feature>
<evidence type="ECO:0000256" key="4">
    <source>
        <dbReference type="ARBA" id="ARBA00024732"/>
    </source>
</evidence>
<dbReference type="eggNOG" id="COG0321">
    <property type="taxonomic scope" value="Bacteria"/>
</dbReference>
<comment type="pathway">
    <text evidence="1 5 6">Protein modification; protein lipoylation via endogenous pathway; protein N(6)-(lipoyl)lysine from octanoyl-[acyl-carrier-protein]: step 1/2.</text>
</comment>
<dbReference type="InterPro" id="IPR000544">
    <property type="entry name" value="Octanoyltransferase"/>
</dbReference>
<dbReference type="OrthoDB" id="9787061at2"/>
<dbReference type="Gene3D" id="3.30.930.10">
    <property type="entry name" value="Bira Bifunctional Protein, Domain 2"/>
    <property type="match status" value="1"/>
</dbReference>
<keyword evidence="5" id="KW-0963">Cytoplasm</keyword>
<dbReference type="PIRSF" id="PIRSF016262">
    <property type="entry name" value="LPLase"/>
    <property type="match status" value="1"/>
</dbReference>
<dbReference type="UniPathway" id="UPA00538">
    <property type="reaction ID" value="UER00592"/>
</dbReference>
<evidence type="ECO:0000256" key="3">
    <source>
        <dbReference type="ARBA" id="ARBA00023315"/>
    </source>
</evidence>
<comment type="similarity">
    <text evidence="5 6">Belongs to the LipB family.</text>
</comment>
<dbReference type="Proteomes" id="UP000002191">
    <property type="component" value="Chromosome"/>
</dbReference>
<dbReference type="Pfam" id="PF21948">
    <property type="entry name" value="LplA-B_cat"/>
    <property type="match status" value="1"/>
</dbReference>
<reference evidence="12" key="1">
    <citation type="submission" date="2010-12" db="EMBL/GenBank/DDBJ databases">
        <title>Complete sequence of Desulfovibrio aespoeensis Aspo-2.</title>
        <authorList>
            <consortium name="US DOE Joint Genome Institute"/>
            <person name="Lucas S."/>
            <person name="Copeland A."/>
            <person name="Lapidus A."/>
            <person name="Cheng J.-F."/>
            <person name="Goodwin L."/>
            <person name="Pitluck S."/>
            <person name="Chertkov O."/>
            <person name="Misra M."/>
            <person name="Detter J.C."/>
            <person name="Han C."/>
            <person name="Tapia R."/>
            <person name="Land M."/>
            <person name="Hauser L."/>
            <person name="Kyrpides N."/>
            <person name="Ivanova N."/>
            <person name="Ovchinnikova G."/>
            <person name="Pedersen K."/>
            <person name="Jagevall S."/>
            <person name="Hazen T."/>
            <person name="Woyke T."/>
        </authorList>
    </citation>
    <scope>NUCLEOTIDE SEQUENCE [LARGE SCALE GENOMIC DNA]</scope>
    <source>
        <strain evidence="12">ATCC 700646 / DSM 10631 / Aspo-2</strain>
    </source>
</reference>
<evidence type="ECO:0000313" key="11">
    <source>
        <dbReference type="EMBL" id="ADU63307.1"/>
    </source>
</evidence>
<dbReference type="NCBIfam" id="TIGR00214">
    <property type="entry name" value="lipB"/>
    <property type="match status" value="1"/>
</dbReference>
<keyword evidence="11" id="KW-0436">Ligase</keyword>
<keyword evidence="3 5" id="KW-0012">Acyltransferase</keyword>
<protein>
    <recommendedName>
        <fullName evidence="5 6">Octanoyltransferase</fullName>
        <ecNumber evidence="5 6">2.3.1.181</ecNumber>
    </recommendedName>
    <alternativeName>
        <fullName evidence="5">Lipoate-protein ligase B</fullName>
    </alternativeName>
    <alternativeName>
        <fullName evidence="5">Lipoyl/octanoyl transferase</fullName>
    </alternativeName>
    <alternativeName>
        <fullName evidence="5">Octanoyl-[acyl-carrier-protein]-protein N-octanoyltransferase</fullName>
    </alternativeName>
</protein>
<keyword evidence="12" id="KW-1185">Reference proteome</keyword>
<feature type="binding site" evidence="5 8">
    <location>
        <begin position="73"/>
        <end position="80"/>
    </location>
    <ligand>
        <name>substrate</name>
    </ligand>
</feature>
<accession>E6VTM0</accession>
<dbReference type="STRING" id="643562.Daes_2302"/>
<feature type="site" description="Lowers pKa of active site Cys" evidence="5 9">
    <location>
        <position position="138"/>
    </location>
</feature>
<evidence type="ECO:0000256" key="9">
    <source>
        <dbReference type="PIRSR" id="PIRSR016262-3"/>
    </source>
</evidence>
<evidence type="ECO:0000256" key="8">
    <source>
        <dbReference type="PIRSR" id="PIRSR016262-2"/>
    </source>
</evidence>
<feature type="binding site" evidence="5 8">
    <location>
        <begin position="141"/>
        <end position="143"/>
    </location>
    <ligand>
        <name>substrate</name>
    </ligand>
</feature>
<dbReference type="CDD" id="cd16444">
    <property type="entry name" value="LipB"/>
    <property type="match status" value="1"/>
</dbReference>
<dbReference type="PROSITE" id="PS01313">
    <property type="entry name" value="LIPB"/>
    <property type="match status" value="1"/>
</dbReference>
<feature type="active site" description="Acyl-thioester intermediate" evidence="5 7">
    <location>
        <position position="172"/>
    </location>
</feature>
<comment type="function">
    <text evidence="4 5 6">Catalyzes the transfer of endogenously produced octanoic acid from octanoyl-acyl-carrier-protein onto the lipoyl domains of lipoate-dependent enzymes. Lipoyl-ACP can also act as a substrate although octanoyl-ACP is likely to be the physiological substrate.</text>
</comment>
<dbReference type="InterPro" id="IPR004143">
    <property type="entry name" value="BPL_LPL_catalytic"/>
</dbReference>
<name>E6VTM0_PSEA9</name>
<dbReference type="KEGG" id="das:Daes_2302"/>
<comment type="miscellaneous">
    <text evidence="5">In the reaction, the free carboxyl group of octanoic acid is attached via an amide linkage to the epsilon-amino group of a specific lysine residue of lipoyl domains of lipoate-dependent enzymes.</text>
</comment>
<feature type="binding site" evidence="5 8">
    <location>
        <begin position="154"/>
        <end position="156"/>
    </location>
    <ligand>
        <name>substrate</name>
    </ligand>
</feature>
<dbReference type="PANTHER" id="PTHR10993">
    <property type="entry name" value="OCTANOYLTRANSFERASE"/>
    <property type="match status" value="1"/>
</dbReference>
<evidence type="ECO:0000256" key="2">
    <source>
        <dbReference type="ARBA" id="ARBA00022679"/>
    </source>
</evidence>